<evidence type="ECO:0000313" key="3">
    <source>
        <dbReference type="EMBL" id="KAL3810296.1"/>
    </source>
</evidence>
<feature type="domain" description="RNA polymerase II assembly factor Rtp1 C-terminal" evidence="2">
    <location>
        <begin position="994"/>
        <end position="1157"/>
    </location>
</feature>
<sequence length="1403" mass="154778">MAADPKEWEQRSMQILGVIRCFIDGLRSAPNLNVWLQSTTTKDDKVSSHDCGSLLTHLNSIGVIQQVQELQRLQGISYPSDTPILNFSDASFGSLLRQLHDADERKQILHHVIFPLLCHLEKCYCILDHLADVPQIHSEAFHSTIQSQPSASKNKRKVPAPPPIGMLSINDYTNVACLLEFTISISLIPILEYPDIYLPPLTKKNDPHISTGMHIHKIDRQTTFTALKRNQALPKSLAGRISKTALTWGTVCAAKNHNALTEMFLTFRTHLLNVIQNDYKDNCALLQLHHIYRIIGAYNEMTVLATTVGRLLLLDRFRPMLLPRHLSDVYLSLLIAERLSWYLSKVDYLPRVTEDVMLAKLIDIEKTVEMWNSERLHVLQKTILMFPIVLPSSFISAPPKTLPEKKIDCREAVMGYRNLLCGGASMIVSGASNTIPAWLRLRLGQSLSKLAQDDLQSVVEVFVASAFGPGGGDNNTNTNMNDDVMTGAAARLACALCAKPTITRNSSLSNRKFIDFKEQLCTHFVDFLVMEGESYVVGLKSNARSDPSQSRSSNAMHLTLWATFAQIPIETLHSFFIAKLISGLIPDEVVDSHEPRSSQLTAMQSMAAIVIWLCRFPSFLDMQLKKKVQALLLKSCTPNNCHHLTIVGQILRLAASFSHDSLVVEVIGKVAGNDKVLAELVKKALSKIVEILGELSTSRHDQLTTIALELLMTASANKFDKEGYCFAKSEPGSLCFRKVYRTNIDESSDIDLSQLIRGIECRVMCLAEAMATTSESNDNRCNMHEFSSAMFRVALLLHYSSTAESDCDDSSSVDDTLGLAELLKSGEYELKMTASFALGAMAEKISPSALLGGGLFEIDSGNSILAILGLIINSAAKRMKDVEEMSVGVEESEIFSTVSVVLNLLITLLELGAEKRSLSDETFFKSILPPLQVIASGKMEDGRKSFMVPELAEMASHAMALIVARGEITTTDDTQTPLVLNTETRMDSFVIKLSQAECDMQSSHPPLRARGVVSLRHLAHSLVNNDKGCIDIQLSSMAKRKAVIAQIDEPLEVPAKVLSSNDELSLISTTLAKICLNALADPESYVYLASIQTLVAVSDVRPSDILPLMGEVIARGQVNISVVNVNAKVAFAELLLTPEQRIKAIEALIFIIRRRGDGIFIYGPSLLDTMLFGARKDQDWRDRKLGYDWQTAHLIHRQTHLYFMGAASKAADDDDAGEKKIRLHTGGPIFSMEETDLLRAGAISVVCELISMLDPVTVASYCHVLVRLVTDALQLDASRPVRRNAACLARDLYTCVRREATSLSEGNKDYTSSIAVAIVNADEENLYSVLTRCVSADELTMASRPSFVDPATQSRSQEAIDIRLDLEAMGVLQAATVVVHSLNMELNNPVIQGVRRALSRRSA</sequence>
<gene>
    <name evidence="3" type="ORF">ACHAXA_007020</name>
</gene>
<comment type="similarity">
    <text evidence="1">Belongs to the Tango6 family.</text>
</comment>
<dbReference type="InterPro" id="IPR016024">
    <property type="entry name" value="ARM-type_fold"/>
</dbReference>
<dbReference type="PANTHER" id="PTHR20959:SF1">
    <property type="entry name" value="TRANSPORT AND GOLGI ORGANIZATION PROTEIN 6 HOMOLOG"/>
    <property type="match status" value="1"/>
</dbReference>
<dbReference type="SUPFAM" id="SSF48371">
    <property type="entry name" value="ARM repeat"/>
    <property type="match status" value="1"/>
</dbReference>
<evidence type="ECO:0000259" key="2">
    <source>
        <dbReference type="Pfam" id="PF10363"/>
    </source>
</evidence>
<organism evidence="3 4">
    <name type="scientific">Cyclostephanos tholiformis</name>
    <dbReference type="NCBI Taxonomy" id="382380"/>
    <lineage>
        <taxon>Eukaryota</taxon>
        <taxon>Sar</taxon>
        <taxon>Stramenopiles</taxon>
        <taxon>Ochrophyta</taxon>
        <taxon>Bacillariophyta</taxon>
        <taxon>Coscinodiscophyceae</taxon>
        <taxon>Thalassiosirophycidae</taxon>
        <taxon>Stephanodiscales</taxon>
        <taxon>Stephanodiscaceae</taxon>
        <taxon>Cyclostephanos</taxon>
    </lineage>
</organism>
<dbReference type="Proteomes" id="UP001530377">
    <property type="component" value="Unassembled WGS sequence"/>
</dbReference>
<dbReference type="PANTHER" id="PTHR20959">
    <property type="entry name" value="TRANSPORT AND GOLGI ORGANIZATION PROTEIN 6 FAMILY MEMBER"/>
    <property type="match status" value="1"/>
</dbReference>
<proteinExistence type="inferred from homology"/>
<reference evidence="3 4" key="1">
    <citation type="submission" date="2024-10" db="EMBL/GenBank/DDBJ databases">
        <title>Updated reference genomes for cyclostephanoid diatoms.</title>
        <authorList>
            <person name="Roberts W.R."/>
            <person name="Alverson A.J."/>
        </authorList>
    </citation>
    <scope>NUCLEOTIDE SEQUENCE [LARGE SCALE GENOMIC DNA]</scope>
    <source>
        <strain evidence="3 4">AJA228-03</strain>
    </source>
</reference>
<dbReference type="InterPro" id="IPR039600">
    <property type="entry name" value="TANGO6/Rtp1"/>
</dbReference>
<evidence type="ECO:0000313" key="4">
    <source>
        <dbReference type="Proteomes" id="UP001530377"/>
    </source>
</evidence>
<comment type="caution">
    <text evidence="3">The sequence shown here is derived from an EMBL/GenBank/DDBJ whole genome shotgun (WGS) entry which is preliminary data.</text>
</comment>
<dbReference type="InterPro" id="IPR019451">
    <property type="entry name" value="Rtp1_C1"/>
</dbReference>
<protein>
    <recommendedName>
        <fullName evidence="2">RNA polymerase II assembly factor Rtp1 C-terminal domain-containing protein</fullName>
    </recommendedName>
</protein>
<evidence type="ECO:0000256" key="1">
    <source>
        <dbReference type="ARBA" id="ARBA00005724"/>
    </source>
</evidence>
<dbReference type="EMBL" id="JALLPB020000341">
    <property type="protein sequence ID" value="KAL3810296.1"/>
    <property type="molecule type" value="Genomic_DNA"/>
</dbReference>
<keyword evidence="4" id="KW-1185">Reference proteome</keyword>
<accession>A0ABD3RIG2</accession>
<dbReference type="Pfam" id="PF10363">
    <property type="entry name" value="RTP1_C1"/>
    <property type="match status" value="1"/>
</dbReference>
<name>A0ABD3RIG2_9STRA</name>